<evidence type="ECO:0000256" key="5">
    <source>
        <dbReference type="SAM" id="MobiDB-lite"/>
    </source>
</evidence>
<protein>
    <recommendedName>
        <fullName evidence="6">Xylanolytic transcriptional activator regulatory domain-containing protein</fullName>
    </recommendedName>
</protein>
<keyword evidence="8" id="KW-1185">Reference proteome</keyword>
<dbReference type="EMBL" id="CAWUHD010000026">
    <property type="protein sequence ID" value="CAK7218009.1"/>
    <property type="molecule type" value="Genomic_DNA"/>
</dbReference>
<feature type="compositionally biased region" description="Low complexity" evidence="5">
    <location>
        <begin position="155"/>
        <end position="172"/>
    </location>
</feature>
<keyword evidence="4" id="KW-0539">Nucleus</keyword>
<dbReference type="PANTHER" id="PTHR47424:SF3">
    <property type="entry name" value="REGULATORY PROTEIN GAL4"/>
    <property type="match status" value="1"/>
</dbReference>
<evidence type="ECO:0000256" key="1">
    <source>
        <dbReference type="ARBA" id="ARBA00023015"/>
    </source>
</evidence>
<feature type="region of interest" description="Disordered" evidence="5">
    <location>
        <begin position="187"/>
        <end position="211"/>
    </location>
</feature>
<dbReference type="Proteomes" id="UP001642482">
    <property type="component" value="Unassembled WGS sequence"/>
</dbReference>
<feature type="region of interest" description="Disordered" evidence="5">
    <location>
        <begin position="147"/>
        <end position="173"/>
    </location>
</feature>
<keyword evidence="1" id="KW-0805">Transcription regulation</keyword>
<evidence type="ECO:0000256" key="4">
    <source>
        <dbReference type="ARBA" id="ARBA00023242"/>
    </source>
</evidence>
<dbReference type="CDD" id="cd12148">
    <property type="entry name" value="fungal_TF_MHR"/>
    <property type="match status" value="1"/>
</dbReference>
<dbReference type="Pfam" id="PF04082">
    <property type="entry name" value="Fungal_trans"/>
    <property type="match status" value="1"/>
</dbReference>
<dbReference type="InterPro" id="IPR051127">
    <property type="entry name" value="Fungal_SecMet_Regulators"/>
</dbReference>
<reference evidence="7 8" key="1">
    <citation type="submission" date="2024-01" db="EMBL/GenBank/DDBJ databases">
        <authorList>
            <person name="Allen C."/>
            <person name="Tagirdzhanova G."/>
        </authorList>
    </citation>
    <scope>NUCLEOTIDE SEQUENCE [LARGE SCALE GENOMIC DNA]</scope>
</reference>
<dbReference type="InterPro" id="IPR007219">
    <property type="entry name" value="XnlR_reg_dom"/>
</dbReference>
<comment type="caution">
    <text evidence="7">The sequence shown here is derived from an EMBL/GenBank/DDBJ whole genome shotgun (WGS) entry which is preliminary data.</text>
</comment>
<sequence>MHFSCAYTKPSYVYAAQPVAPYPPAYAQLPPGLQKQLQEQLAAIDARVAALTQAVFQNGRILVMSDNTSKELQPVQNGQSVSVSPDHCYLSIDDGAQDGDADPAMLSEERNDGMEAIVFTEEEDAGFFGPSSNIAFTRHISRALARMSAREQGRTNTNGNGTENGNISNNESPAALTTRSLQLDGSIMSVSRAPSPRRRARGDKDMSSTSTTPVNIYLLPDESVIRDLVGRYFANTGLLFPYIHEASFWATYEELKRHSFTQVRRTWLGLLNMVLALAASSAPYDKDASTRALESDVYYQRARQLCGGGSGDVPFSLKSASLETVQHHLLMSQYLQGTQKSIQAWPVHGLAVKAAFQLGLHSSETSFSSKSHYTPLEREIRKRTWYGCVVLDRTLSMTFGRPAAIPDQYVRLSLPTDDDWLPSFVAMNDSAKQTSVVFFNSTISLYKIMWSTIDILYDGNTGCGNVASSFDLVGQILRMERQLASWRRSLPSALQLLSAADVATLLQHSEIPFDVAAERFRVIMTLRYLNLRILINRPILVRFLEAGTGTENDGRLQNQDTNHNEDDGEVLEQNGLSSVQRCVQASVEILGIVHTIVHGPKASQRLLGSWWFTLYYSFNAALVLFAASFVPVTASSNSGNTSPSALRTHLDKAVDTLQHFERGNRMVERCSKYLERLGCVLDVSLALSSSLSSPPFPAQQQQTILTTGAAQSQSPLDIDLGELLTETDFAFLSQFTMPLDTGDGNNPFGIM</sequence>
<evidence type="ECO:0000256" key="2">
    <source>
        <dbReference type="ARBA" id="ARBA00023125"/>
    </source>
</evidence>
<proteinExistence type="predicted"/>
<evidence type="ECO:0000313" key="7">
    <source>
        <dbReference type="EMBL" id="CAK7218009.1"/>
    </source>
</evidence>
<evidence type="ECO:0000259" key="6">
    <source>
        <dbReference type="SMART" id="SM00906"/>
    </source>
</evidence>
<name>A0ABP0BFJ5_9PEZI</name>
<dbReference type="PANTHER" id="PTHR47424">
    <property type="entry name" value="REGULATORY PROTEIN GAL4"/>
    <property type="match status" value="1"/>
</dbReference>
<evidence type="ECO:0000256" key="3">
    <source>
        <dbReference type="ARBA" id="ARBA00023163"/>
    </source>
</evidence>
<keyword evidence="3" id="KW-0804">Transcription</keyword>
<feature type="domain" description="Xylanolytic transcriptional activator regulatory" evidence="6">
    <location>
        <begin position="344"/>
        <end position="421"/>
    </location>
</feature>
<accession>A0ABP0BFJ5</accession>
<dbReference type="SMART" id="SM00906">
    <property type="entry name" value="Fungal_trans"/>
    <property type="match status" value="1"/>
</dbReference>
<gene>
    <name evidence="7" type="ORF">SEUCBS140593_003398</name>
</gene>
<keyword evidence="2" id="KW-0238">DNA-binding</keyword>
<evidence type="ECO:0000313" key="8">
    <source>
        <dbReference type="Proteomes" id="UP001642482"/>
    </source>
</evidence>
<organism evidence="7 8">
    <name type="scientific">Sporothrix eucalyptigena</name>
    <dbReference type="NCBI Taxonomy" id="1812306"/>
    <lineage>
        <taxon>Eukaryota</taxon>
        <taxon>Fungi</taxon>
        <taxon>Dikarya</taxon>
        <taxon>Ascomycota</taxon>
        <taxon>Pezizomycotina</taxon>
        <taxon>Sordariomycetes</taxon>
        <taxon>Sordariomycetidae</taxon>
        <taxon>Ophiostomatales</taxon>
        <taxon>Ophiostomataceae</taxon>
        <taxon>Sporothrix</taxon>
    </lineage>
</organism>